<dbReference type="SUPFAM" id="SSF52047">
    <property type="entry name" value="RNI-like"/>
    <property type="match status" value="1"/>
</dbReference>
<gene>
    <name evidence="1" type="ORF">F8M41_025260</name>
</gene>
<dbReference type="Gene3D" id="3.80.10.10">
    <property type="entry name" value="Ribonuclease Inhibitor"/>
    <property type="match status" value="1"/>
</dbReference>
<protein>
    <recommendedName>
        <fullName evidence="3">F-box domain-containing protein</fullName>
    </recommendedName>
</protein>
<name>A0A8H3XJK6_GIGMA</name>
<evidence type="ECO:0000313" key="2">
    <source>
        <dbReference type="Proteomes" id="UP000439903"/>
    </source>
</evidence>
<comment type="caution">
    <text evidence="1">The sequence shown here is derived from an EMBL/GenBank/DDBJ whole genome shotgun (WGS) entry which is preliminary data.</text>
</comment>
<organism evidence="1 2">
    <name type="scientific">Gigaspora margarita</name>
    <dbReference type="NCBI Taxonomy" id="4874"/>
    <lineage>
        <taxon>Eukaryota</taxon>
        <taxon>Fungi</taxon>
        <taxon>Fungi incertae sedis</taxon>
        <taxon>Mucoromycota</taxon>
        <taxon>Glomeromycotina</taxon>
        <taxon>Glomeromycetes</taxon>
        <taxon>Diversisporales</taxon>
        <taxon>Gigasporaceae</taxon>
        <taxon>Gigaspora</taxon>
    </lineage>
</organism>
<evidence type="ECO:0000313" key="1">
    <source>
        <dbReference type="EMBL" id="KAF0471088.1"/>
    </source>
</evidence>
<dbReference type="OrthoDB" id="2327826at2759"/>
<dbReference type="EMBL" id="WTPW01000895">
    <property type="protein sequence ID" value="KAF0471088.1"/>
    <property type="molecule type" value="Genomic_DNA"/>
</dbReference>
<proteinExistence type="predicted"/>
<accession>A0A8H3XJK6</accession>
<evidence type="ECO:0008006" key="3">
    <source>
        <dbReference type="Google" id="ProtNLM"/>
    </source>
</evidence>
<dbReference type="InterPro" id="IPR032675">
    <property type="entry name" value="LRR_dom_sf"/>
</dbReference>
<keyword evidence="2" id="KW-1185">Reference proteome</keyword>
<dbReference type="AlphaFoldDB" id="A0A8H3XJK6"/>
<sequence length="611" mass="71189">MANCFCKFIVNTFFRKKKNHKQSFTEKILDDSQEIFNDYNYQDIKDTAKLVFKAIDDVLNGEKKELRHDSVISFTQSEINVLNEKMKILPTLPEKSMKIIFNHVNEESRKDLISCLLVDKYWCNNALPLLWNRPFDIVSRDNRHKLIRTYISCLEEEEKCNLNFKLKSFKIKIPFAAKALFKYEKYLEEFSYNNLYLSADAGIKKYLSQDFMGHCIHTQTLLIVGSLCQLIMRDSTKMTCLMISKFIGKMDLPDKATFMNSHRSLSNLSKFQFEIQQKMTKNTMSLLQTISNLCTKIQYLDIKLSYPDKNNEIEIMENFSKIIISQQKLKKVLVSGARSAYGIEIILKALELQSENSESLNSLEFTWMDLTDVNLFPLTKCKSLKHLTVQYCQGLTKESTISLLQAQFSLESLKFGCSPVAYSTQLVLLPIFGKMVKKLTVDLLNQDIIIAILDNCQEIKHLKLENCFIQKPIEIGKLLHGLIKLEKLEIFINVKNGDYENMILNSKDLPSSLECLILECGFTTIQLEDLLKNCKLNSLYINYLNFKTSHFRVVSEYAKRTKEMKILGIESDRKWMIDENIESDRSEKEAWEELEKLRNEFGIICYIKYIK</sequence>
<dbReference type="Proteomes" id="UP000439903">
    <property type="component" value="Unassembled WGS sequence"/>
</dbReference>
<reference evidence="1 2" key="1">
    <citation type="journal article" date="2019" name="Environ. Microbiol.">
        <title>At the nexus of three kingdoms: the genome of the mycorrhizal fungus Gigaspora margarita provides insights into plant, endobacterial and fungal interactions.</title>
        <authorList>
            <person name="Venice F."/>
            <person name="Ghignone S."/>
            <person name="Salvioli di Fossalunga A."/>
            <person name="Amselem J."/>
            <person name="Novero M."/>
            <person name="Xianan X."/>
            <person name="Sedzielewska Toro K."/>
            <person name="Morin E."/>
            <person name="Lipzen A."/>
            <person name="Grigoriev I.V."/>
            <person name="Henrissat B."/>
            <person name="Martin F.M."/>
            <person name="Bonfante P."/>
        </authorList>
    </citation>
    <scope>NUCLEOTIDE SEQUENCE [LARGE SCALE GENOMIC DNA]</scope>
    <source>
        <strain evidence="1 2">BEG34</strain>
    </source>
</reference>